<dbReference type="EMBL" id="JAPTGD010000002">
    <property type="protein sequence ID" value="MDU9693242.1"/>
    <property type="molecule type" value="Genomic_DNA"/>
</dbReference>
<evidence type="ECO:0000313" key="3">
    <source>
        <dbReference type="EMBL" id="MDU9693242.1"/>
    </source>
</evidence>
<dbReference type="GO" id="GO:0005829">
    <property type="term" value="C:cytosol"/>
    <property type="evidence" value="ECO:0007669"/>
    <property type="project" value="TreeGrafter"/>
</dbReference>
<dbReference type="NCBIfam" id="TIGR01549">
    <property type="entry name" value="HAD-SF-IA-v1"/>
    <property type="match status" value="1"/>
</dbReference>
<keyword evidence="1 3" id="KW-0378">Hydrolase</keyword>
<sequence>MDNSIRPHFKEIERNIHPREKKPFPDIEKVLTESNINVIVTHKDKKSVEVLLRYWKLDHYFTEVLCLEDDNFPRKPEPDSYKYLHNKYNIDLVVGDRELDFIPARKLGIPTCAFQNPAVEADFYINTYKEFNIVKQSLKKES</sequence>
<evidence type="ECO:0000313" key="4">
    <source>
        <dbReference type="Proteomes" id="UP001269400"/>
    </source>
</evidence>
<reference evidence="3" key="1">
    <citation type="journal article" date="2022" name="J Environ Chem Eng">
        <title>Biodegradation of petroleum oil using a constructed nonpathogenic and heavy metal-tolerant bacterial consortium isolated from marine sponges.</title>
        <authorList>
            <person name="Dechsakulwatana C."/>
            <person name="Rungsihiranrut A."/>
            <person name="Muangchinda C."/>
            <person name="Ningthoujam R."/>
            <person name="Klankeo P."/>
            <person name="Pinyakong O."/>
        </authorList>
    </citation>
    <scope>NUCLEOTIDE SEQUENCE</scope>
    <source>
        <strain evidence="3">TL01-2</strain>
    </source>
</reference>
<dbReference type="Gene3D" id="3.40.50.1000">
    <property type="entry name" value="HAD superfamily/HAD-like"/>
    <property type="match status" value="1"/>
</dbReference>
<dbReference type="InterPro" id="IPR006439">
    <property type="entry name" value="HAD-SF_hydro_IA"/>
</dbReference>
<dbReference type="InterPro" id="IPR023214">
    <property type="entry name" value="HAD_sf"/>
</dbReference>
<proteinExistence type="predicted"/>
<dbReference type="InterPro" id="IPR041492">
    <property type="entry name" value="HAD_2"/>
</dbReference>
<name>A0AAX6NBK4_PRIAR</name>
<comment type="caution">
    <text evidence="3">The sequence shown here is derived from an EMBL/GenBank/DDBJ whole genome shotgun (WGS) entry which is preliminary data.</text>
</comment>
<dbReference type="PANTHER" id="PTHR43434:SF25">
    <property type="entry name" value="PHOSPHOGLYCOLATE PHOSPHATASE"/>
    <property type="match status" value="1"/>
</dbReference>
<dbReference type="InterPro" id="IPR050155">
    <property type="entry name" value="HAD-like_hydrolase_sf"/>
</dbReference>
<gene>
    <name evidence="3" type="ORF">O0Q50_18870</name>
</gene>
<organism evidence="3 4">
    <name type="scientific">Priestia aryabhattai</name>
    <name type="common">Bacillus aryabhattai</name>
    <dbReference type="NCBI Taxonomy" id="412384"/>
    <lineage>
        <taxon>Bacteria</taxon>
        <taxon>Bacillati</taxon>
        <taxon>Bacillota</taxon>
        <taxon>Bacilli</taxon>
        <taxon>Bacillales</taxon>
        <taxon>Bacillaceae</taxon>
        <taxon>Priestia</taxon>
    </lineage>
</organism>
<accession>A0AAX6NBK4</accession>
<dbReference type="Proteomes" id="UP001269400">
    <property type="component" value="Unassembled WGS sequence"/>
</dbReference>
<protein>
    <submittedName>
        <fullName evidence="3">HAD-IA family hydrolase</fullName>
    </submittedName>
</protein>
<dbReference type="GO" id="GO:0008967">
    <property type="term" value="F:phosphoglycolate phosphatase activity"/>
    <property type="evidence" value="ECO:0007669"/>
    <property type="project" value="TreeGrafter"/>
</dbReference>
<dbReference type="AlphaFoldDB" id="A0AAX6NBK4"/>
<evidence type="ECO:0000256" key="1">
    <source>
        <dbReference type="ARBA" id="ARBA00022801"/>
    </source>
</evidence>
<dbReference type="InterPro" id="IPR036412">
    <property type="entry name" value="HAD-like_sf"/>
</dbReference>
<dbReference type="Pfam" id="PF13419">
    <property type="entry name" value="HAD_2"/>
    <property type="match status" value="1"/>
</dbReference>
<evidence type="ECO:0000256" key="2">
    <source>
        <dbReference type="ARBA" id="ARBA00022842"/>
    </source>
</evidence>
<dbReference type="PANTHER" id="PTHR43434">
    <property type="entry name" value="PHOSPHOGLYCOLATE PHOSPHATASE"/>
    <property type="match status" value="1"/>
</dbReference>
<dbReference type="SUPFAM" id="SSF56784">
    <property type="entry name" value="HAD-like"/>
    <property type="match status" value="1"/>
</dbReference>
<keyword evidence="2" id="KW-0460">Magnesium</keyword>
<dbReference type="GO" id="GO:0006281">
    <property type="term" value="P:DNA repair"/>
    <property type="evidence" value="ECO:0007669"/>
    <property type="project" value="TreeGrafter"/>
</dbReference>
<reference evidence="3" key="2">
    <citation type="submission" date="2022-12" db="EMBL/GenBank/DDBJ databases">
        <authorList>
            <person name="Dechsakulwatana C."/>
            <person name="Rungsihiranrut A."/>
            <person name="Muangchinda C."/>
            <person name="Ningthoujam R."/>
            <person name="Klankeo P."/>
            <person name="Pinyakong O."/>
        </authorList>
    </citation>
    <scope>NUCLEOTIDE SEQUENCE</scope>
    <source>
        <strain evidence="3">TL01-2</strain>
    </source>
</reference>